<dbReference type="AlphaFoldDB" id="A0AAE9MFQ1"/>
<dbReference type="InterPro" id="IPR023198">
    <property type="entry name" value="PGP-like_dom2"/>
</dbReference>
<keyword evidence="4 9" id="KW-0460">Magnesium</keyword>
<dbReference type="InterPro" id="IPR006439">
    <property type="entry name" value="HAD-SF_hydro_IA"/>
</dbReference>
<dbReference type="SFLD" id="SFLDG01129">
    <property type="entry name" value="C1.5:_HAD__Beta-PGM__Phosphata"/>
    <property type="match status" value="1"/>
</dbReference>
<dbReference type="RefSeq" id="WP_252994872.1">
    <property type="nucleotide sequence ID" value="NZ_CP099717.1"/>
</dbReference>
<evidence type="ECO:0000256" key="6">
    <source>
        <dbReference type="ARBA" id="ARBA00052005"/>
    </source>
</evidence>
<evidence type="ECO:0000256" key="3">
    <source>
        <dbReference type="ARBA" id="ARBA00022801"/>
    </source>
</evidence>
<dbReference type="EMBL" id="CP099717">
    <property type="protein sequence ID" value="USV56755.1"/>
    <property type="molecule type" value="Genomic_DNA"/>
</dbReference>
<protein>
    <recommendedName>
        <fullName evidence="8 9">Phosphonoacetaldehyde hydrolase</fullName>
        <shortName evidence="9">Phosphonatase</shortName>
        <ecNumber evidence="8 9">3.11.1.1</ecNumber>
    </recommendedName>
    <alternativeName>
        <fullName evidence="9">Phosphonoacetaldehyde phosphonohydrolase</fullName>
    </alternativeName>
</protein>
<dbReference type="Pfam" id="PF00702">
    <property type="entry name" value="Hydrolase"/>
    <property type="match status" value="1"/>
</dbReference>
<dbReference type="SFLD" id="SFLDF00038">
    <property type="entry name" value="phosphonoacetaldehyde_hydrolas"/>
    <property type="match status" value="1"/>
</dbReference>
<dbReference type="SUPFAM" id="SSF56784">
    <property type="entry name" value="HAD-like"/>
    <property type="match status" value="1"/>
</dbReference>
<dbReference type="PANTHER" id="PTHR43434:SF19">
    <property type="entry name" value="PHOSPHONOACETALDEHYDE HYDROLASE"/>
    <property type="match status" value="1"/>
</dbReference>
<keyword evidence="3 9" id="KW-0378">Hydrolase</keyword>
<dbReference type="GO" id="GO:0019700">
    <property type="term" value="P:organic phosphonate catabolic process"/>
    <property type="evidence" value="ECO:0007669"/>
    <property type="project" value="InterPro"/>
</dbReference>
<evidence type="ECO:0000313" key="10">
    <source>
        <dbReference type="EMBL" id="USV56755.1"/>
    </source>
</evidence>
<feature type="binding site" evidence="9">
    <location>
        <position position="196"/>
    </location>
    <ligand>
        <name>Mg(2+)</name>
        <dbReference type="ChEBI" id="CHEBI:18420"/>
    </ligand>
</feature>
<dbReference type="GO" id="GO:0005829">
    <property type="term" value="C:cytosol"/>
    <property type="evidence" value="ECO:0007669"/>
    <property type="project" value="TreeGrafter"/>
</dbReference>
<dbReference type="NCBIfam" id="TIGR01422">
    <property type="entry name" value="phosphonatase"/>
    <property type="match status" value="1"/>
</dbReference>
<evidence type="ECO:0000313" key="11">
    <source>
        <dbReference type="Proteomes" id="UP001056890"/>
    </source>
</evidence>
<evidence type="ECO:0000256" key="4">
    <source>
        <dbReference type="ARBA" id="ARBA00022842"/>
    </source>
</evidence>
<keyword evidence="11" id="KW-1185">Reference proteome</keyword>
<dbReference type="Proteomes" id="UP001056890">
    <property type="component" value="Chromosome"/>
</dbReference>
<evidence type="ECO:0000256" key="1">
    <source>
        <dbReference type="ARBA" id="ARBA00011738"/>
    </source>
</evidence>
<keyword evidence="2 9" id="KW-0479">Metal-binding</keyword>
<evidence type="ECO:0000256" key="2">
    <source>
        <dbReference type="ARBA" id="ARBA00022723"/>
    </source>
</evidence>
<evidence type="ECO:0000256" key="9">
    <source>
        <dbReference type="HAMAP-Rule" id="MF_01375"/>
    </source>
</evidence>
<dbReference type="InterPro" id="IPR006323">
    <property type="entry name" value="Phosphonoacetald_hydro"/>
</dbReference>
<dbReference type="GO" id="GO:0000287">
    <property type="term" value="F:magnesium ion binding"/>
    <property type="evidence" value="ECO:0007669"/>
    <property type="project" value="UniProtKB-UniRule"/>
</dbReference>
<dbReference type="GO" id="GO:0006281">
    <property type="term" value="P:DNA repair"/>
    <property type="evidence" value="ECO:0007669"/>
    <property type="project" value="TreeGrafter"/>
</dbReference>
<feature type="binding site" evidence="9">
    <location>
        <position position="20"/>
    </location>
    <ligand>
        <name>Mg(2+)</name>
        <dbReference type="ChEBI" id="CHEBI:18420"/>
    </ligand>
</feature>
<dbReference type="InterPro" id="IPR036412">
    <property type="entry name" value="HAD-like_sf"/>
</dbReference>
<keyword evidence="5 9" id="KW-0704">Schiff base</keyword>
<proteinExistence type="inferred from homology"/>
<dbReference type="Gene3D" id="1.10.150.240">
    <property type="entry name" value="Putative phosphatase, domain 2"/>
    <property type="match status" value="1"/>
</dbReference>
<accession>A0AAE9MFQ1</accession>
<dbReference type="SFLD" id="SFLDS00003">
    <property type="entry name" value="Haloacid_Dehalogenase"/>
    <property type="match status" value="1"/>
</dbReference>
<comment type="cofactor">
    <cofactor evidence="9">
        <name>Mg(2+)</name>
        <dbReference type="ChEBI" id="CHEBI:18420"/>
    </cofactor>
    <text evidence="9">Binds 1 Mg(2+) ion per subunit.</text>
</comment>
<feature type="active site" description="Nucleophile" evidence="9">
    <location>
        <position position="20"/>
    </location>
</feature>
<dbReference type="EC" id="3.11.1.1" evidence="8 9"/>
<dbReference type="Gene3D" id="3.40.50.1000">
    <property type="entry name" value="HAD superfamily/HAD-like"/>
    <property type="match status" value="1"/>
</dbReference>
<dbReference type="FunFam" id="1.10.150.240:FF:000006">
    <property type="entry name" value="Phosphonoacetaldehyde hydrolase"/>
    <property type="match status" value="1"/>
</dbReference>
<comment type="similarity">
    <text evidence="9">Belongs to the HAD-like hydrolase superfamily. PhnX family.</text>
</comment>
<organism evidence="10 11">
    <name type="scientific">Aeromonas encheleia</name>
    <dbReference type="NCBI Taxonomy" id="73010"/>
    <lineage>
        <taxon>Bacteria</taxon>
        <taxon>Pseudomonadati</taxon>
        <taxon>Pseudomonadota</taxon>
        <taxon>Gammaproteobacteria</taxon>
        <taxon>Aeromonadales</taxon>
        <taxon>Aeromonadaceae</taxon>
        <taxon>Aeromonas</taxon>
    </lineage>
</organism>
<dbReference type="PANTHER" id="PTHR43434">
    <property type="entry name" value="PHOSPHOGLYCOLATE PHOSPHATASE"/>
    <property type="match status" value="1"/>
</dbReference>
<feature type="binding site" evidence="9">
    <location>
        <position position="22"/>
    </location>
    <ligand>
        <name>Mg(2+)</name>
        <dbReference type="ChEBI" id="CHEBI:18420"/>
    </ligand>
</feature>
<dbReference type="GO" id="GO:0008967">
    <property type="term" value="F:phosphoglycolate phosphatase activity"/>
    <property type="evidence" value="ECO:0007669"/>
    <property type="project" value="TreeGrafter"/>
</dbReference>
<dbReference type="CDD" id="cd02586">
    <property type="entry name" value="HAD_PHN"/>
    <property type="match status" value="1"/>
</dbReference>
<dbReference type="NCBIfam" id="TIGR01509">
    <property type="entry name" value="HAD-SF-IA-v3"/>
    <property type="match status" value="1"/>
</dbReference>
<dbReference type="InterPro" id="IPR023214">
    <property type="entry name" value="HAD_sf"/>
</dbReference>
<evidence type="ECO:0000256" key="8">
    <source>
        <dbReference type="ARBA" id="ARBA00066472"/>
    </source>
</evidence>
<comment type="function">
    <text evidence="7 9">Involved in phosphonate degradation.</text>
</comment>
<dbReference type="InterPro" id="IPR050155">
    <property type="entry name" value="HAD-like_hydrolase_sf"/>
</dbReference>
<name>A0AAE9MFQ1_9GAMM</name>
<reference evidence="10" key="1">
    <citation type="submission" date="2022-06" db="EMBL/GenBank/DDBJ databases">
        <title>Complete Genome of Aeromonas sp. Strain SOD01 Isolated from an Urban Freshwater Stream.</title>
        <authorList>
            <person name="Williams L.E."/>
            <person name="Brysgel T."/>
            <person name="Capestro E.M."/>
            <person name="Foltz G.V."/>
            <person name="Gardner A.E."/>
            <person name="Ingrassia J."/>
            <person name="Peterson E."/>
            <person name="Arruda J."/>
            <person name="Flaherty I."/>
            <person name="Hunt M."/>
            <person name="Pappas G."/>
            <person name="Ramsaran S."/>
            <person name="Rocha M."/>
        </authorList>
    </citation>
    <scope>NUCLEOTIDE SEQUENCE</scope>
    <source>
        <strain evidence="10">SOD01</strain>
    </source>
</reference>
<sequence length="280" mass="30241">MSAKQLSVKPESDVQALILDWAGTVVDFGSFAPTSIFVEAFARSYDFPVTLDEARQPMGLGKWDHIATLGRLPSVDARWQARFGHPMSREEVDHLYHTFMPLQIAAVARFAAPIPGVLPVLARLRGQGLRIGSCSGYPRLVMEALVPAAAEHGYRPDHWVATDDLKAGGRPGPWMALANVIELGIDAVHRAIKVDDAVPGIAEGLNAGMWTVGLAVSGNEFGATWEEFSAMSDDEITARRTPAEAKLRQAGAHYVIATLADIEPVIADINRRLASGDRPA</sequence>
<feature type="active site" description="Schiff-base intermediate with substrate" evidence="9">
    <location>
        <position position="62"/>
    </location>
</feature>
<evidence type="ECO:0000256" key="7">
    <source>
        <dbReference type="ARBA" id="ARBA00056573"/>
    </source>
</evidence>
<gene>
    <name evidence="9" type="primary">phnX</name>
    <name evidence="10" type="ORF">NHF51_15580</name>
</gene>
<dbReference type="HAMAP" id="MF_01375">
    <property type="entry name" value="PhnX"/>
    <property type="match status" value="1"/>
</dbReference>
<comment type="catalytic activity">
    <reaction evidence="6 9">
        <text>phosphonoacetaldehyde + H2O = acetaldehyde + phosphate + H(+)</text>
        <dbReference type="Rhea" id="RHEA:18905"/>
        <dbReference type="ChEBI" id="CHEBI:15343"/>
        <dbReference type="ChEBI" id="CHEBI:15377"/>
        <dbReference type="ChEBI" id="CHEBI:15378"/>
        <dbReference type="ChEBI" id="CHEBI:43474"/>
        <dbReference type="ChEBI" id="CHEBI:58383"/>
        <dbReference type="EC" id="3.11.1.1"/>
    </reaction>
</comment>
<comment type="subunit">
    <text evidence="1 9">Homodimer.</text>
</comment>
<dbReference type="GO" id="GO:0050194">
    <property type="term" value="F:phosphonoacetaldehyde hydrolase activity"/>
    <property type="evidence" value="ECO:0007669"/>
    <property type="project" value="UniProtKB-UniRule"/>
</dbReference>
<evidence type="ECO:0000256" key="5">
    <source>
        <dbReference type="ARBA" id="ARBA00023270"/>
    </source>
</evidence>
<dbReference type="SFLD" id="SFLDG01135">
    <property type="entry name" value="C1.5.6:_HAD__Beta-PGM__Phospha"/>
    <property type="match status" value="1"/>
</dbReference>